<organism evidence="4 5">
    <name type="scientific">Mycena maculata</name>
    <dbReference type="NCBI Taxonomy" id="230809"/>
    <lineage>
        <taxon>Eukaryota</taxon>
        <taxon>Fungi</taxon>
        <taxon>Dikarya</taxon>
        <taxon>Basidiomycota</taxon>
        <taxon>Agaricomycotina</taxon>
        <taxon>Agaricomycetes</taxon>
        <taxon>Agaricomycetidae</taxon>
        <taxon>Agaricales</taxon>
        <taxon>Marasmiineae</taxon>
        <taxon>Mycenaceae</taxon>
        <taxon>Mycena</taxon>
    </lineage>
</organism>
<dbReference type="Pfam" id="PF05368">
    <property type="entry name" value="NmrA"/>
    <property type="match status" value="1"/>
</dbReference>
<gene>
    <name evidence="4" type="ORF">DFH07DRAFT_726509</name>
</gene>
<dbReference type="SUPFAM" id="SSF51735">
    <property type="entry name" value="NAD(P)-binding Rossmann-fold domains"/>
    <property type="match status" value="1"/>
</dbReference>
<evidence type="ECO:0000313" key="5">
    <source>
        <dbReference type="Proteomes" id="UP001215280"/>
    </source>
</evidence>
<dbReference type="PANTHER" id="PTHR42748:SF7">
    <property type="entry name" value="NMRA LIKE REDOX SENSOR 1-RELATED"/>
    <property type="match status" value="1"/>
</dbReference>
<dbReference type="AlphaFoldDB" id="A0AAD7KGQ5"/>
<proteinExistence type="inferred from homology"/>
<reference evidence="4" key="1">
    <citation type="submission" date="2023-03" db="EMBL/GenBank/DDBJ databases">
        <title>Massive genome expansion in bonnet fungi (Mycena s.s.) driven by repeated elements and novel gene families across ecological guilds.</title>
        <authorList>
            <consortium name="Lawrence Berkeley National Laboratory"/>
            <person name="Harder C.B."/>
            <person name="Miyauchi S."/>
            <person name="Viragh M."/>
            <person name="Kuo A."/>
            <person name="Thoen E."/>
            <person name="Andreopoulos B."/>
            <person name="Lu D."/>
            <person name="Skrede I."/>
            <person name="Drula E."/>
            <person name="Henrissat B."/>
            <person name="Morin E."/>
            <person name="Kohler A."/>
            <person name="Barry K."/>
            <person name="LaButti K."/>
            <person name="Morin E."/>
            <person name="Salamov A."/>
            <person name="Lipzen A."/>
            <person name="Mereny Z."/>
            <person name="Hegedus B."/>
            <person name="Baldrian P."/>
            <person name="Stursova M."/>
            <person name="Weitz H."/>
            <person name="Taylor A."/>
            <person name="Grigoriev I.V."/>
            <person name="Nagy L.G."/>
            <person name="Martin F."/>
            <person name="Kauserud H."/>
        </authorList>
    </citation>
    <scope>NUCLEOTIDE SEQUENCE</scope>
    <source>
        <strain evidence="4">CBHHK188m</strain>
    </source>
</reference>
<protein>
    <recommendedName>
        <fullName evidence="3">NmrA-like domain-containing protein</fullName>
    </recommendedName>
</protein>
<evidence type="ECO:0000256" key="1">
    <source>
        <dbReference type="ARBA" id="ARBA00006328"/>
    </source>
</evidence>
<evidence type="ECO:0000256" key="2">
    <source>
        <dbReference type="ARBA" id="ARBA00022857"/>
    </source>
</evidence>
<evidence type="ECO:0000313" key="4">
    <source>
        <dbReference type="EMBL" id="KAJ7785230.1"/>
    </source>
</evidence>
<dbReference type="InterPro" id="IPR051164">
    <property type="entry name" value="NmrA-like_oxidored"/>
</dbReference>
<name>A0AAD7KGQ5_9AGAR</name>
<sequence>MSSSRIVSVFGATGLQGSTVLEALLKDGTFTPRAITRNPDSEAALRLKERGVEVVEGDSSNKASLVRALQGSEAVFAITVPLLPPVVTSGPSELTQGKNMVDASKEAGVKFFIFSSLPDMTKLSGGKYTKASPADDKQVIEDYLKASGLAHASLLLGAFLENLWLLHHELKKTSIGFDLSTIIYGPTSLQSFTWIEHDLGESVLALLKSYTDPSKTISGKSYPVVTSKMTYPDLAAMISKVLGVPVTFTSLATSGIPSVDELVVFAEYDGIYTVPIPNPDLAALGAKFGTMEQFMETEVKRRYGQ</sequence>
<keyword evidence="2" id="KW-0521">NADP</keyword>
<evidence type="ECO:0000259" key="3">
    <source>
        <dbReference type="Pfam" id="PF05368"/>
    </source>
</evidence>
<dbReference type="InterPro" id="IPR036291">
    <property type="entry name" value="NAD(P)-bd_dom_sf"/>
</dbReference>
<accession>A0AAD7KGQ5</accession>
<comment type="similarity">
    <text evidence="1">Belongs to the NmrA-type oxidoreductase family.</text>
</comment>
<dbReference type="Gene3D" id="3.90.25.10">
    <property type="entry name" value="UDP-galactose 4-epimerase, domain 1"/>
    <property type="match status" value="1"/>
</dbReference>
<dbReference type="CDD" id="cd05251">
    <property type="entry name" value="NmrA_like_SDR_a"/>
    <property type="match status" value="1"/>
</dbReference>
<dbReference type="Proteomes" id="UP001215280">
    <property type="component" value="Unassembled WGS sequence"/>
</dbReference>
<keyword evidence="5" id="KW-1185">Reference proteome</keyword>
<comment type="caution">
    <text evidence="4">The sequence shown here is derived from an EMBL/GenBank/DDBJ whole genome shotgun (WGS) entry which is preliminary data.</text>
</comment>
<dbReference type="EMBL" id="JARJLG010000001">
    <property type="protein sequence ID" value="KAJ7785230.1"/>
    <property type="molecule type" value="Genomic_DNA"/>
</dbReference>
<feature type="domain" description="NmrA-like" evidence="3">
    <location>
        <begin position="6"/>
        <end position="252"/>
    </location>
</feature>
<dbReference type="Gene3D" id="3.40.50.720">
    <property type="entry name" value="NAD(P)-binding Rossmann-like Domain"/>
    <property type="match status" value="1"/>
</dbReference>
<dbReference type="PANTHER" id="PTHR42748">
    <property type="entry name" value="NITROGEN METABOLITE REPRESSION PROTEIN NMRA FAMILY MEMBER"/>
    <property type="match status" value="1"/>
</dbReference>
<dbReference type="InterPro" id="IPR008030">
    <property type="entry name" value="NmrA-like"/>
</dbReference>